<sequence length="282" mass="32001">MRPFLFITLVLFFSLLLHGAEEKRQYLVLGTIRELHPESREMIIKHEAIPGYMDAMVMPFTVKEDRWFKEVRPGDEVRFSLEVTPKEDHISKFEVLRRGQPQQPDTKTKVAKIKVGSTLSLAGIPMKEQDGRDFDVSSLAGRSVVLSFFFTRCPSPEMCPLLVAKLGALQKALKAHTDEGAPAVTLLCITIDPLNDTPKVLKSYSKACQADPKLWRFLTGSLPDIRSLASRCGADFWEDGGLINHTLRTLVIDPNGKVRRLYTDNRWTSEDLFESIVIREKR</sequence>
<dbReference type="PANTHER" id="PTHR12151">
    <property type="entry name" value="ELECTRON TRANSPORT PROTIN SCO1/SENC FAMILY MEMBER"/>
    <property type="match status" value="1"/>
</dbReference>
<protein>
    <recommendedName>
        <fullName evidence="3">Thioredoxin domain-containing protein</fullName>
    </recommendedName>
</protein>
<dbReference type="Gene3D" id="2.40.50.320">
    <property type="entry name" value="Copper binding periplasmic protein CusF"/>
    <property type="match status" value="1"/>
</dbReference>
<dbReference type="Pfam" id="PF02630">
    <property type="entry name" value="SCO1-SenC"/>
    <property type="match status" value="1"/>
</dbReference>
<comment type="similarity">
    <text evidence="1">Belongs to the SCO1/2 family.</text>
</comment>
<comment type="caution">
    <text evidence="4">The sequence shown here is derived from an EMBL/GenBank/DDBJ whole genome shotgun (WGS) entry which is preliminary data.</text>
</comment>
<evidence type="ECO:0000256" key="1">
    <source>
        <dbReference type="ARBA" id="ARBA00010996"/>
    </source>
</evidence>
<keyword evidence="5" id="KW-1185">Reference proteome</keyword>
<dbReference type="Pfam" id="PF11604">
    <property type="entry name" value="CusF_Ec"/>
    <property type="match status" value="1"/>
</dbReference>
<evidence type="ECO:0000313" key="4">
    <source>
        <dbReference type="EMBL" id="GAA5134423.1"/>
    </source>
</evidence>
<accession>A0ABP9NUS7</accession>
<dbReference type="InterPro" id="IPR021647">
    <property type="entry name" value="CusF_Ec"/>
</dbReference>
<evidence type="ECO:0000313" key="5">
    <source>
        <dbReference type="Proteomes" id="UP001499852"/>
    </source>
</evidence>
<dbReference type="PROSITE" id="PS51352">
    <property type="entry name" value="THIOREDOXIN_2"/>
    <property type="match status" value="1"/>
</dbReference>
<dbReference type="InterPro" id="IPR013766">
    <property type="entry name" value="Thioredoxin_domain"/>
</dbReference>
<dbReference type="PANTHER" id="PTHR12151:SF25">
    <property type="entry name" value="LINALOOL DEHYDRATASE_ISOMERASE DOMAIN-CONTAINING PROTEIN"/>
    <property type="match status" value="1"/>
</dbReference>
<dbReference type="Proteomes" id="UP001499852">
    <property type="component" value="Unassembled WGS sequence"/>
</dbReference>
<dbReference type="InterPro" id="IPR036249">
    <property type="entry name" value="Thioredoxin-like_sf"/>
</dbReference>
<evidence type="ECO:0000256" key="2">
    <source>
        <dbReference type="ARBA" id="ARBA00023008"/>
    </source>
</evidence>
<feature type="domain" description="Thioredoxin" evidence="3">
    <location>
        <begin position="113"/>
        <end position="282"/>
    </location>
</feature>
<name>A0ABP9NUS7_9BACT</name>
<dbReference type="EMBL" id="BAABIA010000001">
    <property type="protein sequence ID" value="GAA5134423.1"/>
    <property type="molecule type" value="Genomic_DNA"/>
</dbReference>
<gene>
    <name evidence="4" type="ORF">GCM10023213_06120</name>
</gene>
<dbReference type="InterPro" id="IPR003782">
    <property type="entry name" value="SCO1/SenC"/>
</dbReference>
<reference evidence="5" key="1">
    <citation type="journal article" date="2019" name="Int. J. Syst. Evol. Microbiol.">
        <title>The Global Catalogue of Microorganisms (GCM) 10K type strain sequencing project: providing services to taxonomists for standard genome sequencing and annotation.</title>
        <authorList>
            <consortium name="The Broad Institute Genomics Platform"/>
            <consortium name="The Broad Institute Genome Sequencing Center for Infectious Disease"/>
            <person name="Wu L."/>
            <person name="Ma J."/>
        </authorList>
    </citation>
    <scope>NUCLEOTIDE SEQUENCE [LARGE SCALE GENOMIC DNA]</scope>
    <source>
        <strain evidence="5">JCM 18053</strain>
    </source>
</reference>
<keyword evidence="2" id="KW-0186">Copper</keyword>
<dbReference type="SUPFAM" id="SSF52833">
    <property type="entry name" value="Thioredoxin-like"/>
    <property type="match status" value="1"/>
</dbReference>
<evidence type="ECO:0000259" key="3">
    <source>
        <dbReference type="PROSITE" id="PS51352"/>
    </source>
</evidence>
<dbReference type="CDD" id="cd02968">
    <property type="entry name" value="SCO"/>
    <property type="match status" value="1"/>
</dbReference>
<dbReference type="InterPro" id="IPR042230">
    <property type="entry name" value="CusF_sf"/>
</dbReference>
<dbReference type="Gene3D" id="3.40.30.10">
    <property type="entry name" value="Glutaredoxin"/>
    <property type="match status" value="1"/>
</dbReference>
<proteinExistence type="inferred from homology"/>
<organism evidence="4 5">
    <name type="scientific">Prosthecobacter algae</name>
    <dbReference type="NCBI Taxonomy" id="1144682"/>
    <lineage>
        <taxon>Bacteria</taxon>
        <taxon>Pseudomonadati</taxon>
        <taxon>Verrucomicrobiota</taxon>
        <taxon>Verrucomicrobiia</taxon>
        <taxon>Verrucomicrobiales</taxon>
        <taxon>Verrucomicrobiaceae</taxon>
        <taxon>Prosthecobacter</taxon>
    </lineage>
</organism>
<dbReference type="RefSeq" id="WP_345734904.1">
    <property type="nucleotide sequence ID" value="NZ_BAABIA010000001.1"/>
</dbReference>